<dbReference type="GO" id="GO:0016301">
    <property type="term" value="F:kinase activity"/>
    <property type="evidence" value="ECO:0007669"/>
    <property type="project" value="UniProtKB-KW"/>
</dbReference>
<dbReference type="CDD" id="cd02028">
    <property type="entry name" value="UMPK_like"/>
    <property type="match status" value="1"/>
</dbReference>
<dbReference type="PROSITE" id="PS51880">
    <property type="entry name" value="TGS"/>
    <property type="match status" value="1"/>
</dbReference>
<dbReference type="InterPro" id="IPR027417">
    <property type="entry name" value="P-loop_NTPase"/>
</dbReference>
<dbReference type="Proteomes" id="UP000260773">
    <property type="component" value="Unassembled WGS sequence"/>
</dbReference>
<sequence>MGDVSMSKIHLKTGKGCFTYEAGTTLEAISRDFQEDYPHDIILARVDGKLAELNSCMDRDAEIEFITTGEAVGNEVYRRTASMMMLKAFQDVVGRDNFERLTVQYSLDRGYYCELVSDTAVTERLLDKVKTRMMEIQQAKMPIIKKSLPKREAIEMFREHKMYDKVNLFHYRRSSRVNIYMLDDTIDYFYGYMASNTAYIRYFDLYLYDDGFVLQMPEPSAPEKVDAFEPPEKLFNVLKQSTRWGELLGVRTVADINNALADGSFPELMLVQEALQEKKIAEIAENIIESGKRIILIAGPSSSGKTTFSHRLSIQLRAHGLRPHPIPVDNYFVNREDTPLDAYGKPNFECLEALDIKELNKDLQGLLAGEEVELPIFNFVSGKREMSGEKLQIGDRDVLVIEGIHSLNDAMTYSIDKENKFKIYISALTQLNIDEHNRIPTTDARLLRRIVRDAAKRGTNAAKTISMWQSVRRGEDENIFPYQENCDVMFNSVLIYELAILKQYAEPLLFSVREDQPEYETAKYLIKFLGYFLGSSSENVPQNSILREFIGGSCFNVG</sequence>
<dbReference type="Gene3D" id="3.10.20.30">
    <property type="match status" value="1"/>
</dbReference>
<dbReference type="Gene3D" id="3.30.980.10">
    <property type="entry name" value="Threonyl-trna Synthetase, Chain A, domain 2"/>
    <property type="match status" value="1"/>
</dbReference>
<accession>A0A3E2TPD4</accession>
<proteinExistence type="predicted"/>
<dbReference type="SUPFAM" id="SSF52540">
    <property type="entry name" value="P-loop containing nucleoside triphosphate hydrolases"/>
    <property type="match status" value="1"/>
</dbReference>
<organism evidence="2 3">
    <name type="scientific">Coprococcus catus</name>
    <dbReference type="NCBI Taxonomy" id="116085"/>
    <lineage>
        <taxon>Bacteria</taxon>
        <taxon>Bacillati</taxon>
        <taxon>Bacillota</taxon>
        <taxon>Clostridia</taxon>
        <taxon>Lachnospirales</taxon>
        <taxon>Lachnospiraceae</taxon>
        <taxon>Coprococcus</taxon>
    </lineage>
</organism>
<evidence type="ECO:0000259" key="1">
    <source>
        <dbReference type="PROSITE" id="PS51880"/>
    </source>
</evidence>
<dbReference type="InterPro" id="IPR012676">
    <property type="entry name" value="TGS-like"/>
</dbReference>
<dbReference type="InterPro" id="IPR004095">
    <property type="entry name" value="TGS"/>
</dbReference>
<keyword evidence="2" id="KW-0418">Kinase</keyword>
<dbReference type="SUPFAM" id="SSF55186">
    <property type="entry name" value="ThrRS/AlaRS common domain"/>
    <property type="match status" value="1"/>
</dbReference>
<reference evidence="2 3" key="1">
    <citation type="submission" date="2018-08" db="EMBL/GenBank/DDBJ databases">
        <title>A genome reference for cultivated species of the human gut microbiota.</title>
        <authorList>
            <person name="Zou Y."/>
            <person name="Xue W."/>
            <person name="Luo G."/>
        </authorList>
    </citation>
    <scope>NUCLEOTIDE SEQUENCE [LARGE SCALE GENOMIC DNA]</scope>
    <source>
        <strain evidence="2 3">AF45-17</strain>
    </source>
</reference>
<dbReference type="EMBL" id="QVEP01000012">
    <property type="protein sequence ID" value="RGB80297.1"/>
    <property type="molecule type" value="Genomic_DNA"/>
</dbReference>
<evidence type="ECO:0000313" key="3">
    <source>
        <dbReference type="Proteomes" id="UP000260773"/>
    </source>
</evidence>
<protein>
    <submittedName>
        <fullName evidence="2">Nucleoside kinase</fullName>
    </submittedName>
</protein>
<comment type="caution">
    <text evidence="2">The sequence shown here is derived from an EMBL/GenBank/DDBJ whole genome shotgun (WGS) entry which is preliminary data.</text>
</comment>
<dbReference type="AlphaFoldDB" id="A0A3E2TPD4"/>
<dbReference type="SUPFAM" id="SSF81271">
    <property type="entry name" value="TGS-like"/>
    <property type="match status" value="1"/>
</dbReference>
<dbReference type="Gene3D" id="3.40.50.300">
    <property type="entry name" value="P-loop containing nucleotide triphosphate hydrolases"/>
    <property type="match status" value="1"/>
</dbReference>
<dbReference type="PANTHER" id="PTHR10285">
    <property type="entry name" value="URIDINE KINASE"/>
    <property type="match status" value="1"/>
</dbReference>
<dbReference type="Pfam" id="PF00485">
    <property type="entry name" value="PRK"/>
    <property type="match status" value="1"/>
</dbReference>
<dbReference type="InterPro" id="IPR012675">
    <property type="entry name" value="Beta-grasp_dom_sf"/>
</dbReference>
<dbReference type="InterPro" id="IPR003593">
    <property type="entry name" value="AAA+_ATPase"/>
</dbReference>
<gene>
    <name evidence="2" type="ORF">DW070_06960</name>
</gene>
<dbReference type="GO" id="GO:0005524">
    <property type="term" value="F:ATP binding"/>
    <property type="evidence" value="ECO:0007669"/>
    <property type="project" value="InterPro"/>
</dbReference>
<evidence type="ECO:0000313" key="2">
    <source>
        <dbReference type="EMBL" id="RGB80297.1"/>
    </source>
</evidence>
<feature type="domain" description="TGS" evidence="1">
    <location>
        <begin position="5"/>
        <end position="67"/>
    </location>
</feature>
<dbReference type="InterPro" id="IPR006083">
    <property type="entry name" value="PRK/URK"/>
</dbReference>
<name>A0A3E2TPD4_9FIRM</name>
<keyword evidence="2" id="KW-0808">Transferase</keyword>
<dbReference type="InterPro" id="IPR018163">
    <property type="entry name" value="Thr/Ala-tRNA-synth_IIc_edit"/>
</dbReference>
<dbReference type="SMART" id="SM00382">
    <property type="entry name" value="AAA"/>
    <property type="match status" value="1"/>
</dbReference>